<dbReference type="SUPFAM" id="SSF158472">
    <property type="entry name" value="HAMP domain-like"/>
    <property type="match status" value="1"/>
</dbReference>
<evidence type="ECO:0000259" key="9">
    <source>
        <dbReference type="PROSITE" id="PS50885"/>
    </source>
</evidence>
<dbReference type="Gene3D" id="3.30.565.10">
    <property type="entry name" value="Histidine kinase-like ATPase, C-terminal domain"/>
    <property type="match status" value="1"/>
</dbReference>
<dbReference type="KEGG" id="chk:D4L85_00120"/>
<proteinExistence type="predicted"/>
<dbReference type="Pfam" id="PF02518">
    <property type="entry name" value="HATPase_c"/>
    <property type="match status" value="1"/>
</dbReference>
<evidence type="ECO:0000259" key="8">
    <source>
        <dbReference type="PROSITE" id="PS50109"/>
    </source>
</evidence>
<feature type="domain" description="HAMP" evidence="9">
    <location>
        <begin position="181"/>
        <end position="234"/>
    </location>
</feature>
<evidence type="ECO:0000313" key="11">
    <source>
        <dbReference type="Proteomes" id="UP000266183"/>
    </source>
</evidence>
<dbReference type="FunFam" id="1.10.287.130:FF:000070">
    <property type="entry name" value="Histidine kinase sensor protein"/>
    <property type="match status" value="1"/>
</dbReference>
<dbReference type="Pfam" id="PF00672">
    <property type="entry name" value="HAMP"/>
    <property type="match status" value="1"/>
</dbReference>
<dbReference type="Pfam" id="PF17152">
    <property type="entry name" value="CHASE8"/>
    <property type="match status" value="1"/>
</dbReference>
<evidence type="ECO:0000256" key="2">
    <source>
        <dbReference type="ARBA" id="ARBA00004370"/>
    </source>
</evidence>
<dbReference type="GO" id="GO:0016020">
    <property type="term" value="C:membrane"/>
    <property type="evidence" value="ECO:0007669"/>
    <property type="project" value="UniProtKB-SubCell"/>
</dbReference>
<keyword evidence="5" id="KW-0808">Transferase</keyword>
<dbReference type="GO" id="GO:0030295">
    <property type="term" value="F:protein kinase activator activity"/>
    <property type="evidence" value="ECO:0007669"/>
    <property type="project" value="TreeGrafter"/>
</dbReference>
<protein>
    <recommendedName>
        <fullName evidence="3">histidine kinase</fullName>
        <ecNumber evidence="3">2.7.13.3</ecNumber>
    </recommendedName>
</protein>
<keyword evidence="7" id="KW-0472">Membrane</keyword>
<dbReference type="GO" id="GO:0007234">
    <property type="term" value="P:osmosensory signaling via phosphorelay pathway"/>
    <property type="evidence" value="ECO:0007669"/>
    <property type="project" value="TreeGrafter"/>
</dbReference>
<dbReference type="GO" id="GO:0000156">
    <property type="term" value="F:phosphorelay response regulator activity"/>
    <property type="evidence" value="ECO:0007669"/>
    <property type="project" value="TreeGrafter"/>
</dbReference>
<dbReference type="Pfam" id="PF00512">
    <property type="entry name" value="HisKA"/>
    <property type="match status" value="1"/>
</dbReference>
<keyword evidence="4" id="KW-0597">Phosphoprotein</keyword>
<dbReference type="SUPFAM" id="SSF55874">
    <property type="entry name" value="ATPase domain of HSP90 chaperone/DNA topoisomerase II/histidine kinase"/>
    <property type="match status" value="1"/>
</dbReference>
<dbReference type="PROSITE" id="PS50109">
    <property type="entry name" value="HIS_KIN"/>
    <property type="match status" value="1"/>
</dbReference>
<dbReference type="SMART" id="SM00304">
    <property type="entry name" value="HAMP"/>
    <property type="match status" value="1"/>
</dbReference>
<dbReference type="Gene3D" id="6.10.340.10">
    <property type="match status" value="1"/>
</dbReference>
<evidence type="ECO:0000256" key="1">
    <source>
        <dbReference type="ARBA" id="ARBA00000085"/>
    </source>
</evidence>
<dbReference type="InterPro" id="IPR003594">
    <property type="entry name" value="HATPase_dom"/>
</dbReference>
<keyword evidence="7" id="KW-0812">Transmembrane</keyword>
<dbReference type="Gene3D" id="1.10.287.130">
    <property type="match status" value="1"/>
</dbReference>
<dbReference type="GO" id="GO:0000155">
    <property type="term" value="F:phosphorelay sensor kinase activity"/>
    <property type="evidence" value="ECO:0007669"/>
    <property type="project" value="InterPro"/>
</dbReference>
<evidence type="ECO:0000256" key="4">
    <source>
        <dbReference type="ARBA" id="ARBA00022553"/>
    </source>
</evidence>
<sequence length="497" mass="55554">MMRSRNTPIQQKLMKVIMLTSGAVLLLTCSSFFAYELVTFRQSSIRQLSTLGEIIATNSTAALAFDDSTAANEILSALKAERHIVAASLYDAEGKLFSSYRANPTQGAFPIVPEADGYQFTGAYFGGYQPIVQGDKRLGTLYLKSDTGAMYERLKLYGSIALLVVALSFLLAYLLSKNLQHGITTPILALAETAKAISDRHDYSVRAVKQVDNELGVLTDAFNQMLTRIQEQNLALNESSAKIVAFNQRLEQRVAERTAELEASNKELESFSYSVSHDLRAPIRSIHGYANILKEEYASVLDAEAMRLIQTILRNSKRMGQLIDDLLAFSRLGRKELMRFEVSVQDIVHTIVEEQKSIEGDRLIEVKIDNLPNAFADLTTLRQVWINLVSNALKYSRDRERSVVEIGSFEKDQALIYYIKDNGAGFDMKYYDKLFGVFQRLHSQKEFEGTGVGLAIVQRIIAKHGGRIWAEAKLNEGATFYFTLNAMSSPSIAVNEN</sequence>
<dbReference type="EMBL" id="CP032382">
    <property type="protein sequence ID" value="AYB29080.1"/>
    <property type="molecule type" value="Genomic_DNA"/>
</dbReference>
<comment type="catalytic activity">
    <reaction evidence="1">
        <text>ATP + protein L-histidine = ADP + protein N-phospho-L-histidine.</text>
        <dbReference type="EC" id="2.7.13.3"/>
    </reaction>
</comment>
<dbReference type="CDD" id="cd00082">
    <property type="entry name" value="HisKA"/>
    <property type="match status" value="1"/>
</dbReference>
<keyword evidence="11" id="KW-1185">Reference proteome</keyword>
<dbReference type="InterPro" id="IPR005467">
    <property type="entry name" value="His_kinase_dom"/>
</dbReference>
<dbReference type="InterPro" id="IPR036890">
    <property type="entry name" value="HATPase_C_sf"/>
</dbReference>
<feature type="domain" description="Histidine kinase" evidence="8">
    <location>
        <begin position="274"/>
        <end position="488"/>
    </location>
</feature>
<dbReference type="FunFam" id="3.30.565.10:FF:000006">
    <property type="entry name" value="Sensor histidine kinase WalK"/>
    <property type="match status" value="1"/>
</dbReference>
<evidence type="ECO:0000256" key="6">
    <source>
        <dbReference type="ARBA" id="ARBA00022777"/>
    </source>
</evidence>
<dbReference type="SMART" id="SM00388">
    <property type="entry name" value="HisKA"/>
    <property type="match status" value="1"/>
</dbReference>
<dbReference type="PROSITE" id="PS50885">
    <property type="entry name" value="HAMP"/>
    <property type="match status" value="1"/>
</dbReference>
<dbReference type="PANTHER" id="PTHR42878:SF15">
    <property type="entry name" value="BACTERIOPHYTOCHROME"/>
    <property type="match status" value="1"/>
</dbReference>
<dbReference type="InterPro" id="IPR003661">
    <property type="entry name" value="HisK_dim/P_dom"/>
</dbReference>
<dbReference type="InterPro" id="IPR004358">
    <property type="entry name" value="Sig_transdc_His_kin-like_C"/>
</dbReference>
<dbReference type="InterPro" id="IPR050351">
    <property type="entry name" value="BphY/WalK/GraS-like"/>
</dbReference>
<evidence type="ECO:0000256" key="7">
    <source>
        <dbReference type="SAM" id="Phobius"/>
    </source>
</evidence>
<accession>A0A385SI99</accession>
<dbReference type="PANTHER" id="PTHR42878">
    <property type="entry name" value="TWO-COMPONENT HISTIDINE KINASE"/>
    <property type="match status" value="1"/>
</dbReference>
<dbReference type="Proteomes" id="UP000266183">
    <property type="component" value="Chromosome"/>
</dbReference>
<comment type="subcellular location">
    <subcellularLocation>
        <location evidence="2">Membrane</location>
    </subcellularLocation>
</comment>
<keyword evidence="6" id="KW-0418">Kinase</keyword>
<dbReference type="OrthoDB" id="9810447at2"/>
<dbReference type="InterPro" id="IPR033417">
    <property type="entry name" value="CHASE8"/>
</dbReference>
<dbReference type="RefSeq" id="WP_119752403.1">
    <property type="nucleotide sequence ID" value="NZ_CP032382.1"/>
</dbReference>
<dbReference type="PRINTS" id="PR00344">
    <property type="entry name" value="BCTRLSENSOR"/>
</dbReference>
<evidence type="ECO:0000256" key="3">
    <source>
        <dbReference type="ARBA" id="ARBA00012438"/>
    </source>
</evidence>
<organism evidence="10 11">
    <name type="scientific">Chryseolinea soli</name>
    <dbReference type="NCBI Taxonomy" id="2321403"/>
    <lineage>
        <taxon>Bacteria</taxon>
        <taxon>Pseudomonadati</taxon>
        <taxon>Bacteroidota</taxon>
        <taxon>Cytophagia</taxon>
        <taxon>Cytophagales</taxon>
        <taxon>Fulvivirgaceae</taxon>
        <taxon>Chryseolinea</taxon>
    </lineage>
</organism>
<dbReference type="InterPro" id="IPR003660">
    <property type="entry name" value="HAMP_dom"/>
</dbReference>
<reference evidence="11" key="1">
    <citation type="submission" date="2018-09" db="EMBL/GenBank/DDBJ databases">
        <title>Chryseolinea sp. KIS68-18 isolated from soil.</title>
        <authorList>
            <person name="Weon H.-Y."/>
            <person name="Kwon S.-W."/>
            <person name="Lee S.A."/>
        </authorList>
    </citation>
    <scope>NUCLEOTIDE SEQUENCE [LARGE SCALE GENOMIC DNA]</scope>
    <source>
        <strain evidence="11">KIS68-18</strain>
    </source>
</reference>
<feature type="transmembrane region" description="Helical" evidence="7">
    <location>
        <begin position="156"/>
        <end position="175"/>
    </location>
</feature>
<dbReference type="SMART" id="SM00387">
    <property type="entry name" value="HATPase_c"/>
    <property type="match status" value="1"/>
</dbReference>
<gene>
    <name evidence="10" type="ORF">D4L85_00120</name>
</gene>
<keyword evidence="7" id="KW-1133">Transmembrane helix</keyword>
<name>A0A385SI99_9BACT</name>
<dbReference type="InterPro" id="IPR036097">
    <property type="entry name" value="HisK_dim/P_sf"/>
</dbReference>
<dbReference type="CDD" id="cd06225">
    <property type="entry name" value="HAMP"/>
    <property type="match status" value="1"/>
</dbReference>
<evidence type="ECO:0000256" key="5">
    <source>
        <dbReference type="ARBA" id="ARBA00022679"/>
    </source>
</evidence>
<evidence type="ECO:0000313" key="10">
    <source>
        <dbReference type="EMBL" id="AYB29080.1"/>
    </source>
</evidence>
<dbReference type="EC" id="2.7.13.3" evidence="3"/>
<dbReference type="SUPFAM" id="SSF47384">
    <property type="entry name" value="Homodimeric domain of signal transducing histidine kinase"/>
    <property type="match status" value="1"/>
</dbReference>
<dbReference type="AlphaFoldDB" id="A0A385SI99"/>